<reference evidence="1" key="2">
    <citation type="submission" date="2020-09" db="EMBL/GenBank/DDBJ databases">
        <authorList>
            <person name="Sun Q."/>
            <person name="Kim S."/>
        </authorList>
    </citation>
    <scope>NUCLEOTIDE SEQUENCE</scope>
    <source>
        <strain evidence="1">KCTC 12711</strain>
    </source>
</reference>
<reference evidence="1" key="1">
    <citation type="journal article" date="2014" name="Int. J. Syst. Evol. Microbiol.">
        <title>Complete genome sequence of Corynebacterium casei LMG S-19264T (=DSM 44701T), isolated from a smear-ripened cheese.</title>
        <authorList>
            <consortium name="US DOE Joint Genome Institute (JGI-PGF)"/>
            <person name="Walter F."/>
            <person name="Albersmeier A."/>
            <person name="Kalinowski J."/>
            <person name="Ruckert C."/>
        </authorList>
    </citation>
    <scope>NUCLEOTIDE SEQUENCE</scope>
    <source>
        <strain evidence="1">KCTC 12711</strain>
    </source>
</reference>
<organism evidence="1 2">
    <name type="scientific">Arenicella chitinivorans</name>
    <dbReference type="NCBI Taxonomy" id="1329800"/>
    <lineage>
        <taxon>Bacteria</taxon>
        <taxon>Pseudomonadati</taxon>
        <taxon>Pseudomonadota</taxon>
        <taxon>Gammaproteobacteria</taxon>
        <taxon>Arenicellales</taxon>
        <taxon>Arenicellaceae</taxon>
        <taxon>Arenicella</taxon>
    </lineage>
</organism>
<proteinExistence type="predicted"/>
<dbReference type="Proteomes" id="UP000614811">
    <property type="component" value="Unassembled WGS sequence"/>
</dbReference>
<dbReference type="EMBL" id="BMXA01000007">
    <property type="protein sequence ID" value="GHA19003.1"/>
    <property type="molecule type" value="Genomic_DNA"/>
</dbReference>
<gene>
    <name evidence="1" type="ORF">GCM10008090_30890</name>
</gene>
<dbReference type="AlphaFoldDB" id="A0A918VRZ4"/>
<protein>
    <submittedName>
        <fullName evidence="1">Uncharacterized protein</fullName>
    </submittedName>
</protein>
<keyword evidence="2" id="KW-1185">Reference proteome</keyword>
<sequence length="301" mass="34445">MASRGRGRDAKATKLEKSIRTKVWLHHLCKVTGAESINHLGRILDDTDEKASSKWHLYAAGSNAGPLVRDRIENLVPSSSYIYCSGPADSYLFDAMWSDMARIHELIEEGDGEFVWLNAILPHGYLRQADNQSLKAVIGGLLVFLRDENFDSSEVEFLGRRTPLSFVSGCILVFRFCLERDYYHHFSYVLEMADVLIECLSDESISLELSEIGILEEMFIWLYRALFVWCGYSQTGIYYQAFANFPDEESFLLSPSIFHKNYKNISSDIVREYGAEYREDLQSQENAADNASRFDNEFAKL</sequence>
<evidence type="ECO:0000313" key="2">
    <source>
        <dbReference type="Proteomes" id="UP000614811"/>
    </source>
</evidence>
<comment type="caution">
    <text evidence="1">The sequence shown here is derived from an EMBL/GenBank/DDBJ whole genome shotgun (WGS) entry which is preliminary data.</text>
</comment>
<evidence type="ECO:0000313" key="1">
    <source>
        <dbReference type="EMBL" id="GHA19003.1"/>
    </source>
</evidence>
<name>A0A918VRZ4_9GAMM</name>
<accession>A0A918VRZ4</accession>